<dbReference type="Proteomes" id="UP000001971">
    <property type="component" value="Chromosome"/>
</dbReference>
<sequence>MFDLLTFTCVKAAVLKDYFLQIGILTGVKMFTALVTLQDLILFLPAETGVDIVLRVPTQIV</sequence>
<proteinExistence type="predicted"/>
<dbReference type="AlphaFoldDB" id="A0A0H2Y4M3"/>
<organism evidence="1 2">
    <name type="scientific">Yersinia pestis bv. Antiqua (strain Antiqua)</name>
    <dbReference type="NCBI Taxonomy" id="360102"/>
    <lineage>
        <taxon>Bacteria</taxon>
        <taxon>Pseudomonadati</taxon>
        <taxon>Pseudomonadota</taxon>
        <taxon>Gammaproteobacteria</taxon>
        <taxon>Enterobacterales</taxon>
        <taxon>Yersiniaceae</taxon>
        <taxon>Yersinia</taxon>
    </lineage>
</organism>
<evidence type="ECO:0000313" key="2">
    <source>
        <dbReference type="Proteomes" id="UP000001971"/>
    </source>
</evidence>
<name>A0A0H2Y4M3_YERPA</name>
<gene>
    <name evidence="1" type="ordered locus">YPA_0552</name>
</gene>
<accession>A0A0H2Y4M3</accession>
<reference evidence="1 2" key="1">
    <citation type="journal article" date="2006" name="J. Bacteriol.">
        <title>Complete genome sequence of Yersinia pestis strains Antiqua and Nepal516: evidence of gene reduction in an emerging pathogen.</title>
        <authorList>
            <person name="Chain P.S."/>
            <person name="Hu P."/>
            <person name="Malfatti S.A."/>
            <person name="Radnedge L."/>
            <person name="Larimer F."/>
            <person name="Vergez L.M."/>
            <person name="Worsham P."/>
            <person name="Chu M.C."/>
            <person name="Andersen G.L."/>
        </authorList>
    </citation>
    <scope>NUCLEOTIDE SEQUENCE [LARGE SCALE GENOMIC DNA]</scope>
    <source>
        <strain evidence="1 2">Antiqua</strain>
    </source>
</reference>
<dbReference type="EMBL" id="CP000308">
    <property type="protein sequence ID" value="ABG12520.1"/>
    <property type="molecule type" value="Genomic_DNA"/>
</dbReference>
<dbReference type="KEGG" id="ypa:YPA_0552"/>
<protein>
    <submittedName>
        <fullName evidence="1">Uncharacterized protein</fullName>
    </submittedName>
</protein>
<evidence type="ECO:0000313" key="1">
    <source>
        <dbReference type="EMBL" id="ABG12520.1"/>
    </source>
</evidence>